<dbReference type="InterPro" id="IPR011989">
    <property type="entry name" value="ARM-like"/>
</dbReference>
<accession>A0A1B6DUB8</accession>
<dbReference type="PANTHER" id="PTHR20959:SF1">
    <property type="entry name" value="TRANSPORT AND GOLGI ORGANIZATION PROTEIN 6 HOMOLOG"/>
    <property type="match status" value="1"/>
</dbReference>
<evidence type="ECO:0000259" key="3">
    <source>
        <dbReference type="Pfam" id="PF10363"/>
    </source>
</evidence>
<evidence type="ECO:0000259" key="2">
    <source>
        <dbReference type="Pfam" id="PF10304"/>
    </source>
</evidence>
<organism evidence="6">
    <name type="scientific">Clastoptera arizonana</name>
    <name type="common">Arizona spittle bug</name>
    <dbReference type="NCBI Taxonomy" id="38151"/>
    <lineage>
        <taxon>Eukaryota</taxon>
        <taxon>Metazoa</taxon>
        <taxon>Ecdysozoa</taxon>
        <taxon>Arthropoda</taxon>
        <taxon>Hexapoda</taxon>
        <taxon>Insecta</taxon>
        <taxon>Pterygota</taxon>
        <taxon>Neoptera</taxon>
        <taxon>Paraneoptera</taxon>
        <taxon>Hemiptera</taxon>
        <taxon>Auchenorrhyncha</taxon>
        <taxon>Cercopoidea</taxon>
        <taxon>Clastopteridae</taxon>
        <taxon>Clastoptera</taxon>
    </lineage>
</organism>
<evidence type="ECO:0000259" key="4">
    <source>
        <dbReference type="Pfam" id="PF23565"/>
    </source>
</evidence>
<dbReference type="EMBL" id="GEDC01008027">
    <property type="protein sequence ID" value="JAS29271.1"/>
    <property type="molecule type" value="Transcribed_RNA"/>
</dbReference>
<dbReference type="InterPro" id="IPR057347">
    <property type="entry name" value="TANGO6_N"/>
</dbReference>
<dbReference type="Pfam" id="PF10304">
    <property type="entry name" value="RTP1_C2"/>
    <property type="match status" value="1"/>
</dbReference>
<protein>
    <recommendedName>
        <fullName evidence="7">RNA polymerase II assembly factor Rtp1 C-terminal domain-containing protein</fullName>
    </recommendedName>
</protein>
<dbReference type="Gene3D" id="1.25.10.10">
    <property type="entry name" value="Leucine-rich Repeat Variant"/>
    <property type="match status" value="1"/>
</dbReference>
<dbReference type="GO" id="GO:0009306">
    <property type="term" value="P:protein secretion"/>
    <property type="evidence" value="ECO:0007669"/>
    <property type="project" value="TreeGrafter"/>
</dbReference>
<proteinExistence type="inferred from homology"/>
<dbReference type="InterPro" id="IPR016024">
    <property type="entry name" value="ARM-type_fold"/>
</dbReference>
<feature type="domain" description="TANGO6 N-terminal" evidence="5">
    <location>
        <begin position="91"/>
        <end position="244"/>
    </location>
</feature>
<evidence type="ECO:0008006" key="7">
    <source>
        <dbReference type="Google" id="ProtNLM"/>
    </source>
</evidence>
<evidence type="ECO:0000259" key="5">
    <source>
        <dbReference type="Pfam" id="PF25267"/>
    </source>
</evidence>
<reference evidence="6" key="1">
    <citation type="submission" date="2015-12" db="EMBL/GenBank/DDBJ databases">
        <title>De novo transcriptome assembly of four potential Pierce s Disease insect vectors from Arizona vineyards.</title>
        <authorList>
            <person name="Tassone E.E."/>
        </authorList>
    </citation>
    <scope>NUCLEOTIDE SEQUENCE</scope>
</reference>
<dbReference type="InterPro" id="IPR039600">
    <property type="entry name" value="TANGO6/Rtp1"/>
</dbReference>
<feature type="domain" description="TANGO6 HEAT repeat" evidence="4">
    <location>
        <begin position="259"/>
        <end position="475"/>
    </location>
</feature>
<feature type="domain" description="RNA polymerase II assembly factor Rtp1 C-terminal" evidence="3">
    <location>
        <begin position="649"/>
        <end position="759"/>
    </location>
</feature>
<evidence type="ECO:0000313" key="6">
    <source>
        <dbReference type="EMBL" id="JAS29271.1"/>
    </source>
</evidence>
<evidence type="ECO:0000256" key="1">
    <source>
        <dbReference type="ARBA" id="ARBA00005724"/>
    </source>
</evidence>
<dbReference type="PANTHER" id="PTHR20959">
    <property type="entry name" value="TRANSPORT AND GOLGI ORGANIZATION PROTEIN 6 FAMILY MEMBER"/>
    <property type="match status" value="1"/>
</dbReference>
<dbReference type="Pfam" id="PF23565">
    <property type="entry name" value="ARM_TANGO6"/>
    <property type="match status" value="1"/>
</dbReference>
<sequence length="906" mass="102699">MSTVTDSKIIELKELLNIINILVKPEGLENCSTIEEGLKCSIKQIITHHKAYSVDNILSETTFENISWKFVQTCLFFLTKLKYNLLENPEEMLSISQQNSIKFCLEKVIGLELLPHLLPGVGLGLSTITSHSHLMPQNKLSDIEKYEHLCFVVDNLVSLHCVNQLHNLMYSSFMGHLYSALCQLSLFPFKKPQEGDCDKTNGNYEKLIANKIKYANILNSLLSVSYQPQVIKELMFILGNKKKPTWLERGIIKLLNKRLVQQGGVLATVRVFSDACNNSDLAPKVLQIEAISKLISNPHCKGIERDDFYKLVSPQILSLLDSKDPNMIRIAVTCCQKLDPDIFQLYIFREITKPLFDVPVNEHNVTFCIQRLHKGFAIPASDLWCLSVDFITPIVKFLFHLYSKIYVSVSHIKTLVEDLVWCILTKNEDEKLKQILKSVIFDIDDSDFRKLPRDIEFIFGDEGGVQIVNESNKHSLEDYGDAVLFILELRDHSGIIGNKLFALLLELSTESEHKDSLERYIVTIKLLTLLSEKPKVQKAISKHPTHVIMFIKSFIELKLDSCNEELDSIGIALMVLSAVLVENIHSKKVDWDQFNDLIIPITALRDKTTNVEIRSTAEKLVTLICTRGLSKKINNDECKKEEITCNDGFEQAMIDACDTLLPVRSHGMMRLASLIKAGDKETLAHKEAVLCVFQENMNHKDSYLYLSAIEGLSTLAAEFPDTVLLSLIRNYSRVDIEDSESRLKIGECLMRVTRLLGELVPTYKSELLNVFLAGTRDHDALVRASSLANLGEICRILGFRIGNIAAEILHCVHCIVQTDKAIEPRRAAVMVVTMLLKGMEKDAFNVLQNHLKELYSSLKHVYNTDKDDQTRLHAQLALEELNTITRAFLFPSQVLSKRIFVLDAPP</sequence>
<dbReference type="InterPro" id="IPR019451">
    <property type="entry name" value="Rtp1_C1"/>
</dbReference>
<feature type="domain" description="RNA polymerase II assembly factor Rtp1 C-terminal" evidence="2">
    <location>
        <begin position="850"/>
        <end position="883"/>
    </location>
</feature>
<dbReference type="Pfam" id="PF10363">
    <property type="entry name" value="RTP1_C1"/>
    <property type="match status" value="1"/>
</dbReference>
<dbReference type="InterPro" id="IPR057407">
    <property type="entry name" value="HEAT_TANGO6"/>
</dbReference>
<gene>
    <name evidence="6" type="ORF">g.21223</name>
</gene>
<dbReference type="InterPro" id="IPR019414">
    <property type="entry name" value="Rtp1_C2"/>
</dbReference>
<dbReference type="AlphaFoldDB" id="A0A1B6DUB8"/>
<comment type="similarity">
    <text evidence="1">Belongs to the Tango6 family.</text>
</comment>
<name>A0A1B6DUB8_9HEMI</name>
<dbReference type="Pfam" id="PF25267">
    <property type="entry name" value="TANGO6_N"/>
    <property type="match status" value="1"/>
</dbReference>
<dbReference type="SUPFAM" id="SSF48371">
    <property type="entry name" value="ARM repeat"/>
    <property type="match status" value="1"/>
</dbReference>